<dbReference type="NCBIfam" id="TIGR02258">
    <property type="entry name" value="2_5_ligase"/>
    <property type="match status" value="1"/>
</dbReference>
<dbReference type="EMBL" id="LKAQ01000004">
    <property type="protein sequence ID" value="OIQ49607.1"/>
    <property type="molecule type" value="Genomic_DNA"/>
</dbReference>
<evidence type="ECO:0000313" key="4">
    <source>
        <dbReference type="EMBL" id="OIQ49607.1"/>
    </source>
</evidence>
<dbReference type="Pfam" id="PF02834">
    <property type="entry name" value="LigT_PEase"/>
    <property type="match status" value="2"/>
</dbReference>
<comment type="catalytic activity">
    <reaction evidence="2">
        <text>a 3'-end 2',3'-cyclophospho-ribonucleotide-RNA + H2O = a 3'-end 2'-phospho-ribonucleotide-RNA + H(+)</text>
        <dbReference type="Rhea" id="RHEA:11828"/>
        <dbReference type="Rhea" id="RHEA-COMP:10464"/>
        <dbReference type="Rhea" id="RHEA-COMP:17353"/>
        <dbReference type="ChEBI" id="CHEBI:15377"/>
        <dbReference type="ChEBI" id="CHEBI:15378"/>
        <dbReference type="ChEBI" id="CHEBI:83064"/>
        <dbReference type="ChEBI" id="CHEBI:173113"/>
        <dbReference type="EC" id="3.1.4.58"/>
    </reaction>
</comment>
<comment type="caution">
    <text evidence="4">The sequence shown here is derived from an EMBL/GenBank/DDBJ whole genome shotgun (WGS) entry which is preliminary data.</text>
</comment>
<dbReference type="HAMAP" id="MF_01940">
    <property type="entry name" value="RNA_CPDase"/>
    <property type="match status" value="1"/>
</dbReference>
<feature type="active site" description="Proton acceptor" evidence="2">
    <location>
        <position position="127"/>
    </location>
</feature>
<evidence type="ECO:0000256" key="2">
    <source>
        <dbReference type="HAMAP-Rule" id="MF_01940"/>
    </source>
</evidence>
<feature type="domain" description="Phosphoesterase HXTX" evidence="3">
    <location>
        <begin position="96"/>
        <end position="174"/>
    </location>
</feature>
<dbReference type="RefSeq" id="WP_071545106.1">
    <property type="nucleotide sequence ID" value="NZ_LKAQ01000004.1"/>
</dbReference>
<feature type="short sequence motif" description="HXTX 1" evidence="2">
    <location>
        <begin position="42"/>
        <end position="45"/>
    </location>
</feature>
<dbReference type="AlphaFoldDB" id="A0A1J5N8I8"/>
<reference evidence="4 5" key="1">
    <citation type="submission" date="2015-09" db="EMBL/GenBank/DDBJ databases">
        <title>Genome of Desulfovibrio dechloracetivorans BerOc1, a mercury methylating strain isolated from highly hydrocarbons and metals contaminated coastal sediments.</title>
        <authorList>
            <person name="Goni Urriza M."/>
            <person name="Gassie C."/>
            <person name="Bouchez O."/>
            <person name="Klopp C."/>
            <person name="Ranchou-Peyruse A."/>
            <person name="Remy G."/>
        </authorList>
    </citation>
    <scope>NUCLEOTIDE SEQUENCE [LARGE SCALE GENOMIC DNA]</scope>
    <source>
        <strain evidence="4 5">BerOc1</strain>
    </source>
</reference>
<feature type="domain" description="Phosphoesterase HXTX" evidence="3">
    <location>
        <begin position="8"/>
        <end position="91"/>
    </location>
</feature>
<comment type="function">
    <text evidence="2">Hydrolyzes RNA 2',3'-cyclic phosphodiester to an RNA 2'-phosphomonoester.</text>
</comment>
<dbReference type="SUPFAM" id="SSF55144">
    <property type="entry name" value="LigT-like"/>
    <property type="match status" value="1"/>
</dbReference>
<evidence type="ECO:0000256" key="1">
    <source>
        <dbReference type="ARBA" id="ARBA00022801"/>
    </source>
</evidence>
<evidence type="ECO:0000313" key="5">
    <source>
        <dbReference type="Proteomes" id="UP000181901"/>
    </source>
</evidence>
<dbReference type="GO" id="GO:0016874">
    <property type="term" value="F:ligase activity"/>
    <property type="evidence" value="ECO:0007669"/>
    <property type="project" value="UniProtKB-KW"/>
</dbReference>
<name>A0A1J5N8I8_9BACT</name>
<sequence>MPRLFIGIGLPGAYRQSLNPLIKSLSGLTDASVNWSRPDAWHLTLKFLGETDEARIPAVKAALTAVDFTAFTLRAGGAGAFPDARRPKVLWLGLAEGGDQAATLARSIEDALAAVGIPREKKPFRPHLTLGRVRKPAPGDWTPVLDSAAAHKWPSFTVSLFTFWQSALAPEGAIHTPLAEFVAK</sequence>
<dbReference type="GO" id="GO:0004113">
    <property type="term" value="F:2',3'-cyclic-nucleotide 3'-phosphodiesterase activity"/>
    <property type="evidence" value="ECO:0007669"/>
    <property type="project" value="InterPro"/>
</dbReference>
<dbReference type="InterPro" id="IPR009097">
    <property type="entry name" value="Cyclic_Pdiesterase"/>
</dbReference>
<feature type="short sequence motif" description="HXTX 2" evidence="2">
    <location>
        <begin position="127"/>
        <end position="130"/>
    </location>
</feature>
<dbReference type="InterPro" id="IPR004175">
    <property type="entry name" value="RNA_CPDase"/>
</dbReference>
<dbReference type="EC" id="3.1.4.58" evidence="2"/>
<dbReference type="GO" id="GO:0008664">
    <property type="term" value="F:RNA 2',3'-cyclic 3'-phosphodiesterase activity"/>
    <property type="evidence" value="ECO:0007669"/>
    <property type="project" value="UniProtKB-EC"/>
</dbReference>
<accession>A0A1J5N8I8</accession>
<protein>
    <recommendedName>
        <fullName evidence="2">RNA 2',3'-cyclic phosphodiesterase</fullName>
        <shortName evidence="2">RNA 2',3'-CPDase</shortName>
        <ecNumber evidence="2">3.1.4.58</ecNumber>
    </recommendedName>
</protein>
<dbReference type="InterPro" id="IPR014051">
    <property type="entry name" value="Phosphoesterase_HXTX"/>
</dbReference>
<dbReference type="Gene3D" id="3.90.1140.10">
    <property type="entry name" value="Cyclic phosphodiesterase"/>
    <property type="match status" value="1"/>
</dbReference>
<proteinExistence type="inferred from homology"/>
<dbReference type="Proteomes" id="UP000181901">
    <property type="component" value="Unassembled WGS sequence"/>
</dbReference>
<organism evidence="4 5">
    <name type="scientific">Pseudodesulfovibrio hydrargyri</name>
    <dbReference type="NCBI Taxonomy" id="2125990"/>
    <lineage>
        <taxon>Bacteria</taxon>
        <taxon>Pseudomonadati</taxon>
        <taxon>Thermodesulfobacteriota</taxon>
        <taxon>Desulfovibrionia</taxon>
        <taxon>Desulfovibrionales</taxon>
        <taxon>Desulfovibrionaceae</taxon>
    </lineage>
</organism>
<keyword evidence="5" id="KW-1185">Reference proteome</keyword>
<feature type="active site" description="Proton donor" evidence="2">
    <location>
        <position position="42"/>
    </location>
</feature>
<keyword evidence="1 2" id="KW-0378">Hydrolase</keyword>
<dbReference type="PANTHER" id="PTHR35561">
    <property type="entry name" value="RNA 2',3'-CYCLIC PHOSPHODIESTERASE"/>
    <property type="match status" value="1"/>
</dbReference>
<dbReference type="PANTHER" id="PTHR35561:SF1">
    <property type="entry name" value="RNA 2',3'-CYCLIC PHOSPHODIESTERASE"/>
    <property type="match status" value="1"/>
</dbReference>
<comment type="similarity">
    <text evidence="2">Belongs to the 2H phosphoesterase superfamily. ThpR family.</text>
</comment>
<gene>
    <name evidence="4" type="primary">ligT</name>
    <name evidence="4" type="ORF">BerOc1_01532</name>
</gene>
<keyword evidence="4" id="KW-0436">Ligase</keyword>
<evidence type="ECO:0000259" key="3">
    <source>
        <dbReference type="Pfam" id="PF02834"/>
    </source>
</evidence>